<evidence type="ECO:0000313" key="2">
    <source>
        <dbReference type="Proteomes" id="UP000031036"/>
    </source>
</evidence>
<dbReference type="EMBL" id="JPKZ01003165">
    <property type="protein sequence ID" value="KHN73046.1"/>
    <property type="molecule type" value="Genomic_DNA"/>
</dbReference>
<protein>
    <submittedName>
        <fullName evidence="1">Uncharacterized protein</fullName>
    </submittedName>
</protein>
<sequence length="74" mass="8202">MGTFSEASCWFDEQRICGVATVATSPRGNFSVLEDSDLSAFEKILGNNNVQTDDLAPYNTDFLHIYKGISYCNL</sequence>
<keyword evidence="2" id="KW-1185">Reference proteome</keyword>
<proteinExistence type="predicted"/>
<dbReference type="Proteomes" id="UP000031036">
    <property type="component" value="Unassembled WGS sequence"/>
</dbReference>
<dbReference type="OrthoDB" id="5332616at2759"/>
<accession>A0A0B2UPX3</accession>
<evidence type="ECO:0000313" key="1">
    <source>
        <dbReference type="EMBL" id="KHN73046.1"/>
    </source>
</evidence>
<reference evidence="1 2" key="1">
    <citation type="submission" date="2014-11" db="EMBL/GenBank/DDBJ databases">
        <title>Genetic blueprint of the zoonotic pathogen Toxocara canis.</title>
        <authorList>
            <person name="Zhu X.-Q."/>
            <person name="Korhonen P.K."/>
            <person name="Cai H."/>
            <person name="Young N.D."/>
            <person name="Nejsum P."/>
            <person name="von Samson-Himmelstjerna G."/>
            <person name="Boag P.R."/>
            <person name="Tan P."/>
            <person name="Li Q."/>
            <person name="Min J."/>
            <person name="Yang Y."/>
            <person name="Wang X."/>
            <person name="Fang X."/>
            <person name="Hall R.S."/>
            <person name="Hofmann A."/>
            <person name="Sternberg P.W."/>
            <person name="Jex A.R."/>
            <person name="Gasser R.B."/>
        </authorList>
    </citation>
    <scope>NUCLEOTIDE SEQUENCE [LARGE SCALE GENOMIC DNA]</scope>
    <source>
        <strain evidence="1">PN_DK_2014</strain>
    </source>
</reference>
<comment type="caution">
    <text evidence="1">The sequence shown here is derived from an EMBL/GenBank/DDBJ whole genome shotgun (WGS) entry which is preliminary data.</text>
</comment>
<organism evidence="1 2">
    <name type="scientific">Toxocara canis</name>
    <name type="common">Canine roundworm</name>
    <dbReference type="NCBI Taxonomy" id="6265"/>
    <lineage>
        <taxon>Eukaryota</taxon>
        <taxon>Metazoa</taxon>
        <taxon>Ecdysozoa</taxon>
        <taxon>Nematoda</taxon>
        <taxon>Chromadorea</taxon>
        <taxon>Rhabditida</taxon>
        <taxon>Spirurina</taxon>
        <taxon>Ascaridomorpha</taxon>
        <taxon>Ascaridoidea</taxon>
        <taxon>Toxocaridae</taxon>
        <taxon>Toxocara</taxon>
    </lineage>
</organism>
<dbReference type="AlphaFoldDB" id="A0A0B2UPX3"/>
<gene>
    <name evidence="1" type="ORF">Tcan_01853</name>
</gene>
<name>A0A0B2UPX3_TOXCA</name>